<dbReference type="Proteomes" id="UP000315947">
    <property type="component" value="Chromosome"/>
</dbReference>
<keyword evidence="3" id="KW-1185">Reference proteome</keyword>
<organism evidence="2 3">
    <name type="scientific">Shewanella psychropiezotolerans</name>
    <dbReference type="NCBI Taxonomy" id="2593655"/>
    <lineage>
        <taxon>Bacteria</taxon>
        <taxon>Pseudomonadati</taxon>
        <taxon>Pseudomonadota</taxon>
        <taxon>Gammaproteobacteria</taxon>
        <taxon>Alteromonadales</taxon>
        <taxon>Shewanellaceae</taxon>
        <taxon>Shewanella</taxon>
    </lineage>
</organism>
<evidence type="ECO:0000313" key="2">
    <source>
        <dbReference type="EMBL" id="QDO83296.1"/>
    </source>
</evidence>
<evidence type="ECO:0000259" key="1">
    <source>
        <dbReference type="Pfam" id="PF09836"/>
    </source>
</evidence>
<name>A0ABX5WWY0_9GAMM</name>
<dbReference type="InterPro" id="IPR018640">
    <property type="entry name" value="DUF2063"/>
</dbReference>
<reference evidence="2 3" key="1">
    <citation type="submission" date="2019-07" db="EMBL/GenBank/DDBJ databases">
        <title>Shewanella sp. YLB-06 whole genomic sequence.</title>
        <authorList>
            <person name="Yu L."/>
        </authorList>
    </citation>
    <scope>NUCLEOTIDE SEQUENCE [LARGE SCALE GENOMIC DNA]</scope>
    <source>
        <strain evidence="2 3">YLB-06</strain>
    </source>
</reference>
<sequence>MNNLKQPSLQQIQQWMKTILTVRGSLREKLATAATPGNLHLEQIVKTQQSVSPYRRLDIYAAGYVMRLVECLKSEFSVLCAYMGDEFFETFAKAYIVTVPSENWSLYYLGEHFSDFLKNTQPQGLHAPEQAAFIALPAQIAQFERAYAEVLLAKGLENNTDIVASKMGYELAFLQGVIMLQTPPCLRLLKLDYPILELMNCVEKSEDYTLPQPEKSLLALTRVDYRVTTTELDDWQFSFLTHCSEAISVQKAVQMTAIACGISTSDLLAKLMIWLPIAQSSVFLVSL</sequence>
<evidence type="ECO:0000313" key="3">
    <source>
        <dbReference type="Proteomes" id="UP000315947"/>
    </source>
</evidence>
<accession>A0ABX5WWY0</accession>
<dbReference type="EMBL" id="CP041614">
    <property type="protein sequence ID" value="QDO83296.1"/>
    <property type="molecule type" value="Genomic_DNA"/>
</dbReference>
<proteinExistence type="predicted"/>
<protein>
    <submittedName>
        <fullName evidence="2">DUF2063 domain-containing protein</fullName>
    </submittedName>
</protein>
<feature type="domain" description="Putative DNA-binding" evidence="1">
    <location>
        <begin position="42"/>
        <end position="117"/>
    </location>
</feature>
<dbReference type="RefSeq" id="WP_144045675.1">
    <property type="nucleotide sequence ID" value="NZ_CP041614.1"/>
</dbReference>
<dbReference type="Pfam" id="PF09836">
    <property type="entry name" value="DUF2063"/>
    <property type="match status" value="1"/>
</dbReference>
<gene>
    <name evidence="2" type="ORF">FM037_08715</name>
</gene>